<organism evidence="2 3">
    <name type="scientific">Cotesia glomerata</name>
    <name type="common">Lepidopteran parasitic wasp</name>
    <name type="synonym">Apanteles glomeratus</name>
    <dbReference type="NCBI Taxonomy" id="32391"/>
    <lineage>
        <taxon>Eukaryota</taxon>
        <taxon>Metazoa</taxon>
        <taxon>Ecdysozoa</taxon>
        <taxon>Arthropoda</taxon>
        <taxon>Hexapoda</taxon>
        <taxon>Insecta</taxon>
        <taxon>Pterygota</taxon>
        <taxon>Neoptera</taxon>
        <taxon>Endopterygota</taxon>
        <taxon>Hymenoptera</taxon>
        <taxon>Apocrita</taxon>
        <taxon>Ichneumonoidea</taxon>
        <taxon>Braconidae</taxon>
        <taxon>Microgastrinae</taxon>
        <taxon>Cotesia</taxon>
    </lineage>
</organism>
<dbReference type="InterPro" id="IPR042076">
    <property type="entry name" value="Crisp-like_dom"/>
</dbReference>
<dbReference type="Proteomes" id="UP000826195">
    <property type="component" value="Unassembled WGS sequence"/>
</dbReference>
<comment type="caution">
    <text evidence="2">The sequence shown here is derived from an EMBL/GenBank/DDBJ whole genome shotgun (WGS) entry which is preliminary data.</text>
</comment>
<name>A0AAV7J0K5_COTGL</name>
<evidence type="ECO:0000259" key="1">
    <source>
        <dbReference type="Pfam" id="PF08562"/>
    </source>
</evidence>
<reference evidence="2 3" key="1">
    <citation type="journal article" date="2021" name="J. Hered.">
        <title>A chromosome-level genome assembly of the parasitoid wasp, Cotesia glomerata (Hymenoptera: Braconidae).</title>
        <authorList>
            <person name="Pinto B.J."/>
            <person name="Weis J.J."/>
            <person name="Gamble T."/>
            <person name="Ode P.J."/>
            <person name="Paul R."/>
            <person name="Zaspel J.M."/>
        </authorList>
    </citation>
    <scope>NUCLEOTIDE SEQUENCE [LARGE SCALE GENOMIC DNA]</scope>
    <source>
        <strain evidence="2">CgM1</strain>
    </source>
</reference>
<evidence type="ECO:0000313" key="2">
    <source>
        <dbReference type="EMBL" id="KAH0564104.1"/>
    </source>
</evidence>
<dbReference type="InterPro" id="IPR013871">
    <property type="entry name" value="Cysteine_rich_secretory"/>
</dbReference>
<dbReference type="Gene3D" id="1.10.10.740">
    <property type="entry name" value="Crisp domain"/>
    <property type="match status" value="1"/>
</dbReference>
<dbReference type="EMBL" id="JAHXZJ010000002">
    <property type="protein sequence ID" value="KAH0564104.1"/>
    <property type="molecule type" value="Genomic_DNA"/>
</dbReference>
<dbReference type="SUPFAM" id="SSF57546">
    <property type="entry name" value="Crisp domain-like"/>
    <property type="match status" value="1"/>
</dbReference>
<gene>
    <name evidence="2" type="ORF">KQX54_009284</name>
</gene>
<protein>
    <recommendedName>
        <fullName evidence="1">Cysteine-rich secretory protein domain-containing protein</fullName>
    </recommendedName>
</protein>
<accession>A0AAV7J0K5</accession>
<dbReference type="AlphaFoldDB" id="A0AAV7J0K5"/>
<evidence type="ECO:0000313" key="3">
    <source>
        <dbReference type="Proteomes" id="UP000826195"/>
    </source>
</evidence>
<feature type="domain" description="Cysteine-rich secretory protein" evidence="1">
    <location>
        <begin position="23"/>
        <end position="85"/>
    </location>
</feature>
<sequence length="120" mass="13797">MIVFTRGNYPDRLGMPYKAGAPCSSCKEHCRVGKLCKNSCPWADLWANCRQLYETWPNWLCESDTQQGHERRQFCRATCRCRDKIVTKASASPQGNSNKNADHLAPMRYLTQIFYPGCQE</sequence>
<proteinExistence type="predicted"/>
<dbReference type="Pfam" id="PF08562">
    <property type="entry name" value="Crisp"/>
    <property type="match status" value="1"/>
</dbReference>
<keyword evidence="3" id="KW-1185">Reference proteome</keyword>